<dbReference type="GO" id="GO:0043130">
    <property type="term" value="F:ubiquitin binding"/>
    <property type="evidence" value="ECO:0007669"/>
    <property type="project" value="InterPro"/>
</dbReference>
<dbReference type="PROSITE" id="PS51257">
    <property type="entry name" value="PROKAR_LIPOPROTEIN"/>
    <property type="match status" value="1"/>
</dbReference>
<gene>
    <name evidence="7" type="ORF">BC938DRAFT_473571</name>
</gene>
<keyword evidence="2" id="KW-0653">Protein transport</keyword>
<keyword evidence="1" id="KW-0813">Transport</keyword>
<dbReference type="EMBL" id="RBNJ01015983">
    <property type="protein sequence ID" value="RUS24444.1"/>
    <property type="molecule type" value="Genomic_DNA"/>
</dbReference>
<dbReference type="PANTHER" id="PTHR47789:SF1">
    <property type="entry name" value="LAS SEVENTEEN-BINDING PROTEIN 5"/>
    <property type="match status" value="1"/>
</dbReference>
<dbReference type="GO" id="GO:0015031">
    <property type="term" value="P:protein transport"/>
    <property type="evidence" value="ECO:0007669"/>
    <property type="project" value="UniProtKB-KW"/>
</dbReference>
<evidence type="ECO:0000256" key="1">
    <source>
        <dbReference type="ARBA" id="ARBA00022448"/>
    </source>
</evidence>
<evidence type="ECO:0000259" key="5">
    <source>
        <dbReference type="PROSITE" id="PS50179"/>
    </source>
</evidence>
<feature type="compositionally biased region" description="Low complexity" evidence="3">
    <location>
        <begin position="512"/>
        <end position="528"/>
    </location>
</feature>
<evidence type="ECO:0000256" key="4">
    <source>
        <dbReference type="SAM" id="Phobius"/>
    </source>
</evidence>
<dbReference type="SUPFAM" id="SSF48464">
    <property type="entry name" value="ENTH/VHS domain"/>
    <property type="match status" value="1"/>
</dbReference>
<dbReference type="InterPro" id="IPR008942">
    <property type="entry name" value="ENTH_VHS"/>
</dbReference>
<comment type="caution">
    <text evidence="7">The sequence shown here is derived from an EMBL/GenBank/DDBJ whole genome shotgun (WGS) entry which is preliminary data.</text>
</comment>
<dbReference type="CDD" id="cd21383">
    <property type="entry name" value="GAT_GGA_Tom1-like"/>
    <property type="match status" value="1"/>
</dbReference>
<keyword evidence="4" id="KW-0472">Membrane</keyword>
<dbReference type="AlphaFoldDB" id="A0A433Q457"/>
<feature type="transmembrane region" description="Helical" evidence="4">
    <location>
        <begin position="121"/>
        <end position="142"/>
    </location>
</feature>
<sequence length="800" mass="86569">MGLFRQKVPITAITTHIGASCSPLRALARSFFASRASVKKKVPFPVDISSHPPPLLVSITPISNANLTSYILADYATMTSHDHADDVTRVIAICDQINSTELGAKEARKAIQKKLITGDSVVQMLALSVGFVLFGTFGWIWIRLRAEWLARPVEKGGCFNRHSMLMKNYPDYCSSYSSYLLTAARDFMVRMYPACALSTCHFLTEFDCHDGVIRFDLTRNRLLQFTAQLCAKSFIETLHNLAINSPDAQTKRRTLQFLGACESQLATNPSLAPIATLSRTLRDPTASFPYLSRTLRDPAYENTWSRNRKGFGGISARPIVVVDGSSLQRGTDEEESAPRGFGRPQRRRMTGSSSSTTEVGIPRNGAGFLLCCGSGLEGRYRYERLTEFLCDLQSKKLTAEDLEQAKNKAQILTQALSFTDPEKEDITKNELIQEFYKTCKEQQEAISKYLTDADESGETDLLENLLVTNDELLSAFQIYNQMLQHADSKSRTNVLAPESNSTAGPTSIGESRTPPQIPRRAPAAPLQASATPLQAPLQLMQGPADMEWMDNLGARRQAYGNGGAVAVVSCERGFLVRGVGVPTAAAAIGANIMGAAESRVGAAGGGLGEIISTNPFHQRRLNISPSPPSSPSFSHIPSLTSTNIGLQSPPGSRPVSPGYTTAPLMRAASPTTTNPFDKLAHDRALAAYPHRQSASSAFNLGANLDLVPPPTIPIAGLSSYDAPVVSQPFVGHSYGAPVVSQPYVEQSYSAPAVSQPYGGQWAQPAMPVPGTGSETLNPNNPFASKRTSMHSSNPYHGLGY</sequence>
<organism evidence="7 8">
    <name type="scientific">Jimgerdemannia flammicorona</name>
    <dbReference type="NCBI Taxonomy" id="994334"/>
    <lineage>
        <taxon>Eukaryota</taxon>
        <taxon>Fungi</taxon>
        <taxon>Fungi incertae sedis</taxon>
        <taxon>Mucoromycota</taxon>
        <taxon>Mucoromycotina</taxon>
        <taxon>Endogonomycetes</taxon>
        <taxon>Endogonales</taxon>
        <taxon>Endogonaceae</taxon>
        <taxon>Jimgerdemannia</taxon>
    </lineage>
</organism>
<evidence type="ECO:0008006" key="9">
    <source>
        <dbReference type="Google" id="ProtNLM"/>
    </source>
</evidence>
<keyword evidence="8" id="KW-1185">Reference proteome</keyword>
<evidence type="ECO:0000313" key="7">
    <source>
        <dbReference type="EMBL" id="RUS24444.1"/>
    </source>
</evidence>
<evidence type="ECO:0000313" key="8">
    <source>
        <dbReference type="Proteomes" id="UP000274822"/>
    </source>
</evidence>
<dbReference type="GO" id="GO:0051666">
    <property type="term" value="P:actin cortical patch localization"/>
    <property type="evidence" value="ECO:0007669"/>
    <property type="project" value="TreeGrafter"/>
</dbReference>
<feature type="domain" description="GAT" evidence="6">
    <location>
        <begin position="392"/>
        <end position="484"/>
    </location>
</feature>
<dbReference type="GO" id="GO:0030479">
    <property type="term" value="C:actin cortical patch"/>
    <property type="evidence" value="ECO:0007669"/>
    <property type="project" value="TreeGrafter"/>
</dbReference>
<dbReference type="PANTHER" id="PTHR47789">
    <property type="entry name" value="LAS SEVENTEEN-BINDING PROTEIN 5"/>
    <property type="match status" value="1"/>
</dbReference>
<name>A0A433Q457_9FUNG</name>
<feature type="region of interest" description="Disordered" evidence="3">
    <location>
        <begin position="490"/>
        <end position="528"/>
    </location>
</feature>
<evidence type="ECO:0000256" key="2">
    <source>
        <dbReference type="ARBA" id="ARBA00022927"/>
    </source>
</evidence>
<dbReference type="InterPro" id="IPR002014">
    <property type="entry name" value="VHS_dom"/>
</dbReference>
<keyword evidence="4" id="KW-0812">Transmembrane</keyword>
<protein>
    <recommendedName>
        <fullName evidence="9">GAT domain-containing protein</fullName>
    </recommendedName>
</protein>
<dbReference type="InterPro" id="IPR045007">
    <property type="entry name" value="LSB5"/>
</dbReference>
<feature type="compositionally biased region" description="Polar residues" evidence="3">
    <location>
        <begin position="772"/>
        <end position="794"/>
    </location>
</feature>
<dbReference type="SUPFAM" id="SSF89009">
    <property type="entry name" value="GAT-like domain"/>
    <property type="match status" value="1"/>
</dbReference>
<proteinExistence type="predicted"/>
<feature type="region of interest" description="Disordered" evidence="3">
    <location>
        <begin position="326"/>
        <end position="358"/>
    </location>
</feature>
<evidence type="ECO:0000256" key="3">
    <source>
        <dbReference type="SAM" id="MobiDB-lite"/>
    </source>
</evidence>
<dbReference type="PROSITE" id="PS50179">
    <property type="entry name" value="VHS"/>
    <property type="match status" value="1"/>
</dbReference>
<dbReference type="Gene3D" id="1.25.40.90">
    <property type="match status" value="1"/>
</dbReference>
<keyword evidence="4" id="KW-1133">Transmembrane helix</keyword>
<dbReference type="GO" id="GO:0007015">
    <property type="term" value="P:actin filament organization"/>
    <property type="evidence" value="ECO:0007669"/>
    <property type="project" value="InterPro"/>
</dbReference>
<dbReference type="GO" id="GO:0035091">
    <property type="term" value="F:phosphatidylinositol binding"/>
    <property type="evidence" value="ECO:0007669"/>
    <property type="project" value="InterPro"/>
</dbReference>
<feature type="compositionally biased region" description="Polar residues" evidence="3">
    <location>
        <begin position="498"/>
        <end position="510"/>
    </location>
</feature>
<dbReference type="Proteomes" id="UP000274822">
    <property type="component" value="Unassembled WGS sequence"/>
</dbReference>
<dbReference type="GO" id="GO:0007034">
    <property type="term" value="P:vacuolar transport"/>
    <property type="evidence" value="ECO:0007669"/>
    <property type="project" value="UniProtKB-ARBA"/>
</dbReference>
<evidence type="ECO:0000259" key="6">
    <source>
        <dbReference type="PROSITE" id="PS50909"/>
    </source>
</evidence>
<dbReference type="Pfam" id="PF03127">
    <property type="entry name" value="GAT"/>
    <property type="match status" value="1"/>
</dbReference>
<reference evidence="7 8" key="1">
    <citation type="journal article" date="2018" name="New Phytol.">
        <title>Phylogenomics of Endogonaceae and evolution of mycorrhizas within Mucoromycota.</title>
        <authorList>
            <person name="Chang Y."/>
            <person name="Desiro A."/>
            <person name="Na H."/>
            <person name="Sandor L."/>
            <person name="Lipzen A."/>
            <person name="Clum A."/>
            <person name="Barry K."/>
            <person name="Grigoriev I.V."/>
            <person name="Martin F.M."/>
            <person name="Stajich J.E."/>
            <person name="Smith M.E."/>
            <person name="Bonito G."/>
            <person name="Spatafora J.W."/>
        </authorList>
    </citation>
    <scope>NUCLEOTIDE SEQUENCE [LARGE SCALE GENOMIC DNA]</scope>
    <source>
        <strain evidence="7 8">AD002</strain>
    </source>
</reference>
<feature type="region of interest" description="Disordered" evidence="3">
    <location>
        <begin position="763"/>
        <end position="800"/>
    </location>
</feature>
<dbReference type="InterPro" id="IPR038425">
    <property type="entry name" value="GAT_sf"/>
</dbReference>
<dbReference type="GO" id="GO:0006897">
    <property type="term" value="P:endocytosis"/>
    <property type="evidence" value="ECO:0007669"/>
    <property type="project" value="InterPro"/>
</dbReference>
<dbReference type="Gene3D" id="1.20.58.160">
    <property type="match status" value="1"/>
</dbReference>
<dbReference type="InterPro" id="IPR004152">
    <property type="entry name" value="GAT_dom"/>
</dbReference>
<feature type="domain" description="VHS" evidence="5">
    <location>
        <begin position="77"/>
        <end position="129"/>
    </location>
</feature>
<accession>A0A433Q457</accession>
<dbReference type="PROSITE" id="PS50909">
    <property type="entry name" value="GAT"/>
    <property type="match status" value="1"/>
</dbReference>